<dbReference type="GO" id="GO:0031490">
    <property type="term" value="F:chromatin DNA binding"/>
    <property type="evidence" value="ECO:0007669"/>
    <property type="project" value="InterPro"/>
</dbReference>
<dbReference type="AlphaFoldDB" id="A0A2P2Q3M6"/>
<proteinExistence type="predicted"/>
<organism evidence="2">
    <name type="scientific">Rhizophora mucronata</name>
    <name type="common">Asiatic mangrove</name>
    <dbReference type="NCBI Taxonomy" id="61149"/>
    <lineage>
        <taxon>Eukaryota</taxon>
        <taxon>Viridiplantae</taxon>
        <taxon>Streptophyta</taxon>
        <taxon>Embryophyta</taxon>
        <taxon>Tracheophyta</taxon>
        <taxon>Spermatophyta</taxon>
        <taxon>Magnoliopsida</taxon>
        <taxon>eudicotyledons</taxon>
        <taxon>Gunneridae</taxon>
        <taxon>Pentapetalae</taxon>
        <taxon>rosids</taxon>
        <taxon>fabids</taxon>
        <taxon>Malpighiales</taxon>
        <taxon>Rhizophoraceae</taxon>
        <taxon>Rhizophora</taxon>
    </lineage>
</organism>
<dbReference type="PANTHER" id="PTHR33137:SF4">
    <property type="entry name" value="MEDIATOR OF RNA POLYMERASE II TRANSCRIPTION SUBUNIT 15A-RELATED"/>
    <property type="match status" value="1"/>
</dbReference>
<dbReference type="GO" id="GO:0003713">
    <property type="term" value="F:transcription coactivator activity"/>
    <property type="evidence" value="ECO:0007669"/>
    <property type="project" value="InterPro"/>
</dbReference>
<evidence type="ECO:0000313" key="2">
    <source>
        <dbReference type="EMBL" id="MBX61598.1"/>
    </source>
</evidence>
<evidence type="ECO:0008006" key="3">
    <source>
        <dbReference type="Google" id="ProtNLM"/>
    </source>
</evidence>
<dbReference type="EMBL" id="GGEC01081114">
    <property type="protein sequence ID" value="MBX61598.1"/>
    <property type="molecule type" value="Transcribed_RNA"/>
</dbReference>
<name>A0A2P2Q3M6_RHIMU</name>
<feature type="compositionally biased region" description="Polar residues" evidence="1">
    <location>
        <begin position="55"/>
        <end position="70"/>
    </location>
</feature>
<feature type="compositionally biased region" description="Low complexity" evidence="1">
    <location>
        <begin position="86"/>
        <end position="122"/>
    </location>
</feature>
<protein>
    <recommendedName>
        <fullName evidence="3">Mediator of RNA polymerase II transcription subunit 15a-like</fullName>
    </recommendedName>
</protein>
<evidence type="ECO:0000256" key="1">
    <source>
        <dbReference type="SAM" id="MobiDB-lite"/>
    </source>
</evidence>
<feature type="region of interest" description="Disordered" evidence="1">
    <location>
        <begin position="55"/>
        <end position="132"/>
    </location>
</feature>
<accession>A0A2P2Q3M6</accession>
<feature type="compositionally biased region" description="Low complexity" evidence="1">
    <location>
        <begin position="16"/>
        <end position="37"/>
    </location>
</feature>
<dbReference type="PANTHER" id="PTHR33137">
    <property type="entry name" value="MEDIATOR OF RNA POLYMERASE II TRANSCRIPTION SUBUNIT 15A-RELATED"/>
    <property type="match status" value="1"/>
</dbReference>
<sequence length="185" mass="20910">MPQQNNLLNIHQEQLGPQNVPGLQQPQQQQLLGTPSGNTSMQTNQHSMNMLQQSKISLQSQTEQNSTKLLPTQEQQPQPQPPQPIMPQSQSQPAQLQQQLGLQQQSNQLQQRLQASASLDSSPQTGHTGDWQEDVYQKVKAMKETYYPELNELYQRVAAKLQQVCELFMSLILNSLPNLSFNSHS</sequence>
<reference evidence="2" key="1">
    <citation type="submission" date="2018-02" db="EMBL/GenBank/DDBJ databases">
        <title>Rhizophora mucronata_Transcriptome.</title>
        <authorList>
            <person name="Meera S.P."/>
            <person name="Sreeshan A."/>
            <person name="Augustine A."/>
        </authorList>
    </citation>
    <scope>NUCLEOTIDE SEQUENCE</scope>
    <source>
        <tissue evidence="2">Leaf</tissue>
    </source>
</reference>
<feature type="region of interest" description="Disordered" evidence="1">
    <location>
        <begin position="16"/>
        <end position="43"/>
    </location>
</feature>
<dbReference type="InterPro" id="IPR044661">
    <property type="entry name" value="MED15a/b/c-like"/>
</dbReference>